<dbReference type="PANTHER" id="PTHR37841">
    <property type="entry name" value="GLR2918 PROTEIN"/>
    <property type="match status" value="1"/>
</dbReference>
<feature type="transmembrane region" description="Helical" evidence="2">
    <location>
        <begin position="85"/>
        <end position="105"/>
    </location>
</feature>
<evidence type="ECO:0000256" key="1">
    <source>
        <dbReference type="SAM" id="MobiDB-lite"/>
    </source>
</evidence>
<proteinExistence type="predicted"/>
<keyword evidence="2" id="KW-1133">Transmembrane helix</keyword>
<reference evidence="3" key="1">
    <citation type="submission" date="2022-06" db="EMBL/GenBank/DDBJ databases">
        <title>Helicobacter colisuis sp. nov.</title>
        <authorList>
            <person name="Papic B."/>
            <person name="Gruntar I."/>
        </authorList>
    </citation>
    <scope>NUCLEOTIDE SEQUENCE</scope>
    <source>
        <strain evidence="3">11154-15</strain>
    </source>
</reference>
<protein>
    <submittedName>
        <fullName evidence="3">WG repeat-containing protein</fullName>
    </submittedName>
</protein>
<evidence type="ECO:0000313" key="3">
    <source>
        <dbReference type="EMBL" id="MCL9819507.1"/>
    </source>
</evidence>
<dbReference type="InterPro" id="IPR032774">
    <property type="entry name" value="WG_beta_rep"/>
</dbReference>
<dbReference type="RefSeq" id="WP_250604232.1">
    <property type="nucleotide sequence ID" value="NZ_JAMOKX010000003.1"/>
</dbReference>
<organism evidence="3 4">
    <name type="scientific">Helicobacter colisuis</name>
    <dbReference type="NCBI Taxonomy" id="2949739"/>
    <lineage>
        <taxon>Bacteria</taxon>
        <taxon>Pseudomonadati</taxon>
        <taxon>Campylobacterota</taxon>
        <taxon>Epsilonproteobacteria</taxon>
        <taxon>Campylobacterales</taxon>
        <taxon>Helicobacteraceae</taxon>
        <taxon>Helicobacter</taxon>
    </lineage>
</organism>
<feature type="region of interest" description="Disordered" evidence="1">
    <location>
        <begin position="29"/>
        <end position="67"/>
    </location>
</feature>
<dbReference type="EMBL" id="JAMOKX010000003">
    <property type="protein sequence ID" value="MCL9819507.1"/>
    <property type="molecule type" value="Genomic_DNA"/>
</dbReference>
<keyword evidence="2" id="KW-0472">Membrane</keyword>
<name>A0ABT0TW27_9HELI</name>
<dbReference type="Pfam" id="PF14903">
    <property type="entry name" value="WG_beta_rep"/>
    <property type="match status" value="1"/>
</dbReference>
<feature type="compositionally biased region" description="Basic and acidic residues" evidence="1">
    <location>
        <begin position="31"/>
        <end position="67"/>
    </location>
</feature>
<keyword evidence="2" id="KW-0812">Transmembrane</keyword>
<sequence length="283" mass="33254">MLICSRCHTRNLDIASFCKECGSNDLYDPQAEEKREKERQRQEELKRAEEERQRIQEAKRQKAREERERRIKQTKEFFKQNKYKLLISGFVLVLAILVSLYQYYYGGKYSRVYMSNLEKQCYANDEKSCEMLRNIYKEKCDGGEKGACLNAFIHNHKDLKAIKVNDKWNLVNENNETIANDTDLMQSYAPVELNWKYGFIDKSGKIVIKPQFDFAWSFSEGFAVVKLDGKWGYIDKSGKFIIEPQFDFAWSFSEGFAVVKLDGKWGFIDKSGKFIIEPKFDDA</sequence>
<accession>A0ABT0TW27</accession>
<comment type="caution">
    <text evidence="3">The sequence shown here is derived from an EMBL/GenBank/DDBJ whole genome shotgun (WGS) entry which is preliminary data.</text>
</comment>
<evidence type="ECO:0000313" key="4">
    <source>
        <dbReference type="Proteomes" id="UP001057522"/>
    </source>
</evidence>
<evidence type="ECO:0000256" key="2">
    <source>
        <dbReference type="SAM" id="Phobius"/>
    </source>
</evidence>
<dbReference type="Proteomes" id="UP001057522">
    <property type="component" value="Unassembled WGS sequence"/>
</dbReference>
<dbReference type="PANTHER" id="PTHR37841:SF1">
    <property type="entry name" value="DUF3298 DOMAIN-CONTAINING PROTEIN"/>
    <property type="match status" value="1"/>
</dbReference>
<feature type="non-terminal residue" evidence="3">
    <location>
        <position position="283"/>
    </location>
</feature>
<dbReference type="SUPFAM" id="SSF69360">
    <property type="entry name" value="Cell wall binding repeat"/>
    <property type="match status" value="1"/>
</dbReference>
<gene>
    <name evidence="3" type="ORF">NCR95_04890</name>
</gene>
<keyword evidence="4" id="KW-1185">Reference proteome</keyword>